<feature type="region of interest" description="Disordered" evidence="1">
    <location>
        <begin position="21"/>
        <end position="142"/>
    </location>
</feature>
<keyword evidence="4" id="KW-1185">Reference proteome</keyword>
<dbReference type="AlphaFoldDB" id="A0A1T4XXE1"/>
<feature type="compositionally biased region" description="Polar residues" evidence="1">
    <location>
        <begin position="116"/>
        <end position="125"/>
    </location>
</feature>
<evidence type="ECO:0000313" key="4">
    <source>
        <dbReference type="Proteomes" id="UP000190042"/>
    </source>
</evidence>
<dbReference type="Proteomes" id="UP000190042">
    <property type="component" value="Unassembled WGS sequence"/>
</dbReference>
<feature type="compositionally biased region" description="Polar residues" evidence="1">
    <location>
        <begin position="21"/>
        <end position="33"/>
    </location>
</feature>
<proteinExistence type="predicted"/>
<organism evidence="3 4">
    <name type="scientific">Sporosarcina newyorkensis</name>
    <dbReference type="NCBI Taxonomy" id="759851"/>
    <lineage>
        <taxon>Bacteria</taxon>
        <taxon>Bacillati</taxon>
        <taxon>Bacillota</taxon>
        <taxon>Bacilli</taxon>
        <taxon>Bacillales</taxon>
        <taxon>Caryophanaceae</taxon>
        <taxon>Sporosarcina</taxon>
    </lineage>
</organism>
<keyword evidence="2" id="KW-0732">Signal</keyword>
<sequence>MIKKALPVVFASALVLTACNTNNGALPDNNETPMQDVERDNRTPNGNERMGPNLDGLDDNNRDNGGVMNRDREGSMENNNNDLLEDNLNREEGLLDGEDGLLDGENGNRGARDDNTIQGNTNGNDTAPDGVIRDKDRKDYNR</sequence>
<feature type="signal peptide" evidence="2">
    <location>
        <begin position="1"/>
        <end position="24"/>
    </location>
</feature>
<gene>
    <name evidence="3" type="ORF">SAMN04244570_1384</name>
</gene>
<accession>A0A1T4XXE1</accession>
<evidence type="ECO:0000313" key="3">
    <source>
        <dbReference type="EMBL" id="SKA94196.1"/>
    </source>
</evidence>
<name>A0A1T4XXE1_9BACL</name>
<evidence type="ECO:0008006" key="5">
    <source>
        <dbReference type="Google" id="ProtNLM"/>
    </source>
</evidence>
<dbReference type="EMBL" id="FUYJ01000002">
    <property type="protein sequence ID" value="SKA94196.1"/>
    <property type="molecule type" value="Genomic_DNA"/>
</dbReference>
<reference evidence="4" key="1">
    <citation type="submission" date="2017-02" db="EMBL/GenBank/DDBJ databases">
        <authorList>
            <person name="Varghese N."/>
            <person name="Submissions S."/>
        </authorList>
    </citation>
    <scope>NUCLEOTIDE SEQUENCE [LARGE SCALE GENOMIC DNA]</scope>
    <source>
        <strain evidence="4">DSM 23966</strain>
    </source>
</reference>
<feature type="compositionally biased region" description="Basic and acidic residues" evidence="1">
    <location>
        <begin position="131"/>
        <end position="142"/>
    </location>
</feature>
<protein>
    <recommendedName>
        <fullName evidence="5">Lipoprotein</fullName>
    </recommendedName>
</protein>
<dbReference type="PROSITE" id="PS51257">
    <property type="entry name" value="PROKAR_LIPOPROTEIN"/>
    <property type="match status" value="1"/>
</dbReference>
<evidence type="ECO:0000256" key="1">
    <source>
        <dbReference type="SAM" id="MobiDB-lite"/>
    </source>
</evidence>
<evidence type="ECO:0000256" key="2">
    <source>
        <dbReference type="SAM" id="SignalP"/>
    </source>
</evidence>
<feature type="chain" id="PRO_5039390824" description="Lipoprotein" evidence="2">
    <location>
        <begin position="25"/>
        <end position="142"/>
    </location>
</feature>